<dbReference type="OrthoDB" id="3186364at2"/>
<feature type="DNA-binding region" description="H-T-H motif" evidence="2">
    <location>
        <begin position="33"/>
        <end position="52"/>
    </location>
</feature>
<dbReference type="Proteomes" id="UP000282551">
    <property type="component" value="Chromosome"/>
</dbReference>
<dbReference type="PANTHER" id="PTHR30055:SF237">
    <property type="entry name" value="TRANSCRIPTIONAL REPRESSOR MCE3R"/>
    <property type="match status" value="1"/>
</dbReference>
<feature type="domain" description="HTH tetR-type" evidence="3">
    <location>
        <begin position="10"/>
        <end position="70"/>
    </location>
</feature>
<dbReference type="AlphaFoldDB" id="A0A448I7I7"/>
<evidence type="ECO:0000256" key="1">
    <source>
        <dbReference type="ARBA" id="ARBA00023125"/>
    </source>
</evidence>
<dbReference type="GO" id="GO:0000976">
    <property type="term" value="F:transcription cis-regulatory region binding"/>
    <property type="evidence" value="ECO:0007669"/>
    <property type="project" value="TreeGrafter"/>
</dbReference>
<dbReference type="InterPro" id="IPR050109">
    <property type="entry name" value="HTH-type_TetR-like_transc_reg"/>
</dbReference>
<dbReference type="PANTHER" id="PTHR30055">
    <property type="entry name" value="HTH-TYPE TRANSCRIPTIONAL REGULATOR RUTR"/>
    <property type="match status" value="1"/>
</dbReference>
<keyword evidence="5" id="KW-1185">Reference proteome</keyword>
<reference evidence="4 5" key="1">
    <citation type="submission" date="2018-12" db="EMBL/GenBank/DDBJ databases">
        <authorList>
            <consortium name="Pathogen Informatics"/>
        </authorList>
    </citation>
    <scope>NUCLEOTIDE SEQUENCE [LARGE SCALE GENOMIC DNA]</scope>
    <source>
        <strain evidence="4 5">NCTC10485</strain>
    </source>
</reference>
<evidence type="ECO:0000313" key="4">
    <source>
        <dbReference type="EMBL" id="VEG48487.1"/>
    </source>
</evidence>
<evidence type="ECO:0000256" key="2">
    <source>
        <dbReference type="PROSITE-ProRule" id="PRU00335"/>
    </source>
</evidence>
<dbReference type="InterPro" id="IPR009057">
    <property type="entry name" value="Homeodomain-like_sf"/>
</dbReference>
<protein>
    <submittedName>
        <fullName evidence="4">TetR family transcriptional regulator</fullName>
    </submittedName>
</protein>
<dbReference type="SUPFAM" id="SSF46689">
    <property type="entry name" value="Homeodomain-like"/>
    <property type="match status" value="1"/>
</dbReference>
<evidence type="ECO:0000259" key="3">
    <source>
        <dbReference type="PROSITE" id="PS50977"/>
    </source>
</evidence>
<dbReference type="Gene3D" id="1.10.357.10">
    <property type="entry name" value="Tetracycline Repressor, domain 2"/>
    <property type="match status" value="1"/>
</dbReference>
<evidence type="ECO:0000313" key="5">
    <source>
        <dbReference type="Proteomes" id="UP000282551"/>
    </source>
</evidence>
<dbReference type="Pfam" id="PF00440">
    <property type="entry name" value="TetR_N"/>
    <property type="match status" value="1"/>
</dbReference>
<organism evidence="4 5">
    <name type="scientific">Mycolicibacterium chitae</name>
    <name type="common">Mycobacterium chitae</name>
    <dbReference type="NCBI Taxonomy" id="1792"/>
    <lineage>
        <taxon>Bacteria</taxon>
        <taxon>Bacillati</taxon>
        <taxon>Actinomycetota</taxon>
        <taxon>Actinomycetes</taxon>
        <taxon>Mycobacteriales</taxon>
        <taxon>Mycobacteriaceae</taxon>
        <taxon>Mycolicibacterium</taxon>
    </lineage>
</organism>
<name>A0A448I7I7_MYCCI</name>
<dbReference type="EMBL" id="LR134355">
    <property type="protein sequence ID" value="VEG48487.1"/>
    <property type="molecule type" value="Genomic_DNA"/>
</dbReference>
<gene>
    <name evidence="4" type="primary">ttgR_3</name>
    <name evidence="4" type="ORF">NCTC10485_02781</name>
</gene>
<proteinExistence type="predicted"/>
<keyword evidence="1 2" id="KW-0238">DNA-binding</keyword>
<dbReference type="PROSITE" id="PS50977">
    <property type="entry name" value="HTH_TETR_2"/>
    <property type="match status" value="1"/>
</dbReference>
<dbReference type="InterPro" id="IPR001647">
    <property type="entry name" value="HTH_TetR"/>
</dbReference>
<accession>A0A448I7I7</accession>
<sequence length="193" mass="20455">MGGPVSRPVEGTRQRLLTAAVESFHRHSVAGTSLQMISDDLGLTKSAIYHHFRTRDELLEAILEPVMADLARLVAAAESVRGARARADAMLTGFAALAVTRRTLIPVLTGDPGVADFLRGRPDWSALVQRQLALLADVEPGLGGQVKAAVVMAGISAAVGVDYPEAGDDLARVQDELVTAGRRTLGLRAPRET</sequence>
<dbReference type="PRINTS" id="PR00455">
    <property type="entry name" value="HTHTETR"/>
</dbReference>
<dbReference type="GO" id="GO:0003700">
    <property type="term" value="F:DNA-binding transcription factor activity"/>
    <property type="evidence" value="ECO:0007669"/>
    <property type="project" value="TreeGrafter"/>
</dbReference>